<sequence>MRRLMILLVLLFPSACLAADQGDISAVAVPLSSTDPTLERLGEVRVLGLHRLSAARSWFGGISGLAWDGDALVGVTDKGYWLRFHVQADKEGAPLAVSGLQGGGLGGITQDSKVDGDAEEILRDGSSWLVSFERRHRVWRYPSGLDGAPIAVPLAEGVAALGENDGIEAMARLADGRLLLIAEGREGEPTSPAWIGTPGQWRQLLYPRHGLFRPTAAVALPDGGLLVVERQYTMLAGPAMRLLRLDAGQVENLAGREIVRLAPPLNVDNFEAVAVRTRADGRLVATLMSDDNFNPLQSTLMLTILLP</sequence>
<feature type="chain" id="PRO_5002672767" description="Phytase-like domain-containing protein" evidence="1">
    <location>
        <begin position="19"/>
        <end position="307"/>
    </location>
</feature>
<evidence type="ECO:0000259" key="2">
    <source>
        <dbReference type="Pfam" id="PF13449"/>
    </source>
</evidence>
<accession>A4TUZ4</accession>
<dbReference type="EMBL" id="CU459003">
    <property type="protein sequence ID" value="CAM74451.1"/>
    <property type="molecule type" value="Genomic_DNA"/>
</dbReference>
<dbReference type="RefSeq" id="WP_158699383.1">
    <property type="nucleotide sequence ID" value="NZ_CP027527.1"/>
</dbReference>
<dbReference type="InterPro" id="IPR027372">
    <property type="entry name" value="Phytase-like_dom"/>
</dbReference>
<protein>
    <recommendedName>
        <fullName evidence="2">Phytase-like domain-containing protein</fullName>
    </recommendedName>
</protein>
<feature type="signal peptide" evidence="1">
    <location>
        <begin position="1"/>
        <end position="18"/>
    </location>
</feature>
<feature type="domain" description="Phytase-like" evidence="2">
    <location>
        <begin position="58"/>
        <end position="293"/>
    </location>
</feature>
<dbReference type="Pfam" id="PF13449">
    <property type="entry name" value="Phytase-like"/>
    <property type="match status" value="1"/>
</dbReference>
<dbReference type="AlphaFoldDB" id="A4TUZ4"/>
<proteinExistence type="predicted"/>
<dbReference type="SUPFAM" id="SSF63829">
    <property type="entry name" value="Calcium-dependent phosphotriesterase"/>
    <property type="match status" value="1"/>
</dbReference>
<name>A4TUZ4_9PROT</name>
<reference evidence="3" key="1">
    <citation type="journal article" date="2007" name="J. Bacteriol.">
        <title>Comparative genome analysis of four magnetotactic bacteria reveals a complex set of group-specific genes implicated in magnetosome biomineralization and function.</title>
        <authorList>
            <person name="Richter M."/>
            <person name="Kube M."/>
            <person name="Bazylinski D.A."/>
            <person name="Lombardot T."/>
            <person name="Gloeckner F.O."/>
            <person name="Reinhardt R."/>
            <person name="Schueler D."/>
        </authorList>
    </citation>
    <scope>NUCLEOTIDE SEQUENCE</scope>
    <source>
        <strain evidence="3">MSR-1</strain>
    </source>
</reference>
<gene>
    <name evidence="3" type="ORF">MGR_0126</name>
</gene>
<dbReference type="PIRSF" id="PIRSF031900">
    <property type="entry name" value="UCP031900"/>
    <property type="match status" value="1"/>
</dbReference>
<organism evidence="3">
    <name type="scientific">Magnetospirillum gryphiswaldense</name>
    <dbReference type="NCBI Taxonomy" id="55518"/>
    <lineage>
        <taxon>Bacteria</taxon>
        <taxon>Pseudomonadati</taxon>
        <taxon>Pseudomonadota</taxon>
        <taxon>Alphaproteobacteria</taxon>
        <taxon>Rhodospirillales</taxon>
        <taxon>Rhodospirillaceae</taxon>
        <taxon>Magnetospirillum</taxon>
    </lineage>
</organism>
<keyword evidence="1" id="KW-0732">Signal</keyword>
<evidence type="ECO:0000313" key="3">
    <source>
        <dbReference type="EMBL" id="CAM74451.1"/>
    </source>
</evidence>
<evidence type="ECO:0000256" key="1">
    <source>
        <dbReference type="SAM" id="SignalP"/>
    </source>
</evidence>
<dbReference type="InterPro" id="IPR014567">
    <property type="entry name" value="UCP031900"/>
</dbReference>